<feature type="domain" description="Glycosyltransferase 2-like" evidence="2">
    <location>
        <begin position="7"/>
        <end position="133"/>
    </location>
</feature>
<dbReference type="EMBL" id="LBWP01000017">
    <property type="protein sequence ID" value="KKR10643.1"/>
    <property type="molecule type" value="Genomic_DNA"/>
</dbReference>
<dbReference type="Pfam" id="PF00535">
    <property type="entry name" value="Glycos_transf_2"/>
    <property type="match status" value="1"/>
</dbReference>
<dbReference type="Proteomes" id="UP000034246">
    <property type="component" value="Unassembled WGS sequence"/>
</dbReference>
<dbReference type="Gene3D" id="3.90.550.10">
    <property type="entry name" value="Spore Coat Polysaccharide Biosynthesis Protein SpsA, Chain A"/>
    <property type="match status" value="1"/>
</dbReference>
<protein>
    <recommendedName>
        <fullName evidence="2">Glycosyltransferase 2-like domain-containing protein</fullName>
    </recommendedName>
</protein>
<dbReference type="STRING" id="1618550.UT39_C0017G0007"/>
<dbReference type="AlphaFoldDB" id="A0A0G0N5H6"/>
<feature type="transmembrane region" description="Helical" evidence="1">
    <location>
        <begin position="268"/>
        <end position="290"/>
    </location>
</feature>
<evidence type="ECO:0000259" key="2">
    <source>
        <dbReference type="Pfam" id="PF00535"/>
    </source>
</evidence>
<keyword evidence="1" id="KW-1133">Transmembrane helix</keyword>
<comment type="caution">
    <text evidence="3">The sequence shown here is derived from an EMBL/GenBank/DDBJ whole genome shotgun (WGS) entry which is preliminary data.</text>
</comment>
<organism evidence="3 4">
    <name type="scientific">Candidatus Woesebacteria bacterium GW2011_GWA1_39_21</name>
    <dbReference type="NCBI Taxonomy" id="1618550"/>
    <lineage>
        <taxon>Bacteria</taxon>
        <taxon>Candidatus Woeseibacteriota</taxon>
    </lineage>
</organism>
<feature type="transmembrane region" description="Helical" evidence="1">
    <location>
        <begin position="296"/>
        <end position="317"/>
    </location>
</feature>
<proteinExistence type="predicted"/>
<evidence type="ECO:0000313" key="4">
    <source>
        <dbReference type="Proteomes" id="UP000034246"/>
    </source>
</evidence>
<dbReference type="PATRIC" id="fig|1618550.3.peg.915"/>
<dbReference type="PANTHER" id="PTHR43630">
    <property type="entry name" value="POLY-BETA-1,6-N-ACETYL-D-GLUCOSAMINE SYNTHASE"/>
    <property type="match status" value="1"/>
</dbReference>
<keyword evidence="1" id="KW-0812">Transmembrane</keyword>
<evidence type="ECO:0000256" key="1">
    <source>
        <dbReference type="SAM" id="Phobius"/>
    </source>
</evidence>
<keyword evidence="1" id="KW-0472">Membrane</keyword>
<dbReference type="PANTHER" id="PTHR43630:SF2">
    <property type="entry name" value="GLYCOSYLTRANSFERASE"/>
    <property type="match status" value="1"/>
</dbReference>
<name>A0A0G0N5H6_9BACT</name>
<reference evidence="3 4" key="1">
    <citation type="journal article" date="2015" name="Nature">
        <title>rRNA introns, odd ribosomes, and small enigmatic genomes across a large radiation of phyla.</title>
        <authorList>
            <person name="Brown C.T."/>
            <person name="Hug L.A."/>
            <person name="Thomas B.C."/>
            <person name="Sharon I."/>
            <person name="Castelle C.J."/>
            <person name="Singh A."/>
            <person name="Wilkins M.J."/>
            <person name="Williams K.H."/>
            <person name="Banfield J.F."/>
        </authorList>
    </citation>
    <scope>NUCLEOTIDE SEQUENCE [LARGE SCALE GENOMIC DNA]</scope>
</reference>
<dbReference type="InterPro" id="IPR029044">
    <property type="entry name" value="Nucleotide-diphossugar_trans"/>
</dbReference>
<evidence type="ECO:0000313" key="3">
    <source>
        <dbReference type="EMBL" id="KKR10643.1"/>
    </source>
</evidence>
<dbReference type="SUPFAM" id="SSF53448">
    <property type="entry name" value="Nucleotide-diphospho-sugar transferases"/>
    <property type="match status" value="1"/>
</dbReference>
<dbReference type="InterPro" id="IPR001173">
    <property type="entry name" value="Glyco_trans_2-like"/>
</dbReference>
<sequence>MNEPKISIVVLSFNGGECLRRCLSSVKKQIYPKNMVEIIVVDNGSTDRSVNIAKKYTDKVFVIRNFDGGYSNRASGMKMASGEYVYMILEQDMELRSKYFLQKMVKPLVENSQIVASFTREYPNSRQPWINRYISSTPSQSAPLFEYLTPSVSSTIVESKVDYSVCKYVIGHIPTTTHMIFRVSFLKKTTVWKQKWDFDHDTITKLVKAGYQKFAYVSDAGIYHYHVNNLRELVNKSLRNLDNHYFPYNRSLTYKWVDFSNKKEVLKLLFWVIYANLFFPALIKGFYRFLKTGDPIMLVEPIVVIVTTDALILKFLTNDVGRGLVAKAARTIFKFN</sequence>
<accession>A0A0G0N5H6</accession>
<gene>
    <name evidence="3" type="ORF">UT39_C0017G0007</name>
</gene>